<accession>A0A3Q2YMH1</accession>
<evidence type="ECO:0000256" key="3">
    <source>
        <dbReference type="ARBA" id="ARBA00010738"/>
    </source>
</evidence>
<evidence type="ECO:0000313" key="13">
    <source>
        <dbReference type="Proteomes" id="UP000264820"/>
    </source>
</evidence>
<dbReference type="InterPro" id="IPR056291">
    <property type="entry name" value="MORN_DRC7"/>
</dbReference>
<dbReference type="Ensembl" id="ENSHCOT00000007960.1">
    <property type="protein sequence ID" value="ENSHCOP00000019749.1"/>
    <property type="gene ID" value="ENSHCOG00000005306.1"/>
</dbReference>
<dbReference type="Proteomes" id="UP000264820">
    <property type="component" value="Unplaced"/>
</dbReference>
<dbReference type="Pfam" id="PF24671">
    <property type="entry name" value="DRC7_C"/>
    <property type="match status" value="1"/>
</dbReference>
<evidence type="ECO:0000259" key="11">
    <source>
        <dbReference type="Pfam" id="PF24671"/>
    </source>
</evidence>
<dbReference type="PANTHER" id="PTHR35249">
    <property type="entry name" value="DYNEIN REGULATORY COMPLEX SUBUNIT 7"/>
    <property type="match status" value="1"/>
</dbReference>
<evidence type="ECO:0000313" key="12">
    <source>
        <dbReference type="Ensembl" id="ENSHCOP00000019749.1"/>
    </source>
</evidence>
<sequence length="733" mass="84425">MEMLVESNEEQAENGNEQVQEPIHVSAAIASVSHRSSPLLPESYKCNSVEEVRLLAIADNFQRQYCLLCPERKSLLLCPINECGIQKFVSTTLRPTMTSHPGLLNWEGCASFVADFLSLNPLEPPGEFLFSATSVLRSQTATCFEYAALLCSLLLGANYDAYCVSGYASKEMCLLDQRLQDCPLLDAQSKVVKSGQHVCMMGHRALQEIPQPPADPLQGLRVHCWVLVLAGCRSIQENFFVDPLTGRSYSTTSVHFLGVESVWNNLNYYVNMQDCKDGCAVSVENLYDLQGYPFELEEEEEEEARVFEMPRSWVTSINISKQDLETRWPGGRKLTRYKKAELERFAPSLRLDGLVTRLSIYKDLDCTEVLTVKEWYQDRNDHLSEREVNKLTGITTERFIPGRHFHLLYGVEHEMEFSGARVDGLVRRVDTPEEMTENFKGREDFLYYRQVIFDSDIQLPEESTGSEPEERPLLQVLERFHRNPNKDANDDVAERVFVASQRRIEVKYHLEEQRFVPCRRTFIKPRESKDQQHKAEDFRADMVSGFHVRLPNLVCLSLVCAQVRDIVVCREQEEADILLHFSPWTTTGTAKACNLREEMERVAAEEQRWLQEKENDFLAPSLSQLCDIEIVNADDAQRIYNESLTDFKNCIMAQAQLIQERHDQATQVLQNKQEHYQENQQNMSHQELKEYQAYCAQHIFQIHIAQKRLSMYVIGAPQLALSIHKQQSRHSEL</sequence>
<evidence type="ECO:0000256" key="2">
    <source>
        <dbReference type="ARBA" id="ARBA00004430"/>
    </source>
</evidence>
<evidence type="ECO:0000256" key="8">
    <source>
        <dbReference type="ARBA" id="ARBA00023212"/>
    </source>
</evidence>
<feature type="domain" description="Dynein regulatory complex subunit 7 C-terminal" evidence="11">
    <location>
        <begin position="631"/>
        <end position="719"/>
    </location>
</feature>
<dbReference type="AlphaFoldDB" id="A0A3Q2YMH1"/>
<keyword evidence="5" id="KW-0282">Flagellum</keyword>
<evidence type="ECO:0000256" key="1">
    <source>
        <dbReference type="ARBA" id="ARBA00004230"/>
    </source>
</evidence>
<dbReference type="Pfam" id="PF24667">
    <property type="entry name" value="MORN_DRC7"/>
    <property type="match status" value="1"/>
</dbReference>
<dbReference type="GO" id="GO:0005930">
    <property type="term" value="C:axoneme"/>
    <property type="evidence" value="ECO:0007669"/>
    <property type="project" value="UniProtKB-SubCell"/>
</dbReference>
<evidence type="ECO:0000256" key="7">
    <source>
        <dbReference type="ARBA" id="ARBA00023069"/>
    </source>
</evidence>
<dbReference type="InterPro" id="IPR033551">
    <property type="entry name" value="DRC7/lobo"/>
</dbReference>
<keyword evidence="7" id="KW-0969">Cilium</keyword>
<keyword evidence="4" id="KW-0963">Cytoplasm</keyword>
<keyword evidence="13" id="KW-1185">Reference proteome</keyword>
<dbReference type="GO" id="GO:0030317">
    <property type="term" value="P:flagellated sperm motility"/>
    <property type="evidence" value="ECO:0007669"/>
    <property type="project" value="TreeGrafter"/>
</dbReference>
<reference evidence="12" key="2">
    <citation type="submission" date="2025-09" db="UniProtKB">
        <authorList>
            <consortium name="Ensembl"/>
        </authorList>
    </citation>
    <scope>IDENTIFICATION</scope>
</reference>
<reference evidence="12" key="1">
    <citation type="submission" date="2025-08" db="UniProtKB">
        <authorList>
            <consortium name="Ensembl"/>
        </authorList>
    </citation>
    <scope>IDENTIFICATION</scope>
</reference>
<dbReference type="STRING" id="109280.ENSHCOP00000019749"/>
<evidence type="ECO:0000256" key="9">
    <source>
        <dbReference type="ARBA" id="ARBA00023273"/>
    </source>
</evidence>
<feature type="domain" description="Dynein regulatory complex subunit 7 MORN" evidence="10">
    <location>
        <begin position="329"/>
        <end position="549"/>
    </location>
</feature>
<dbReference type="OMA" id="CRDDYIT"/>
<dbReference type="SUPFAM" id="SSF54001">
    <property type="entry name" value="Cysteine proteinases"/>
    <property type="match status" value="1"/>
</dbReference>
<evidence type="ECO:0000256" key="4">
    <source>
        <dbReference type="ARBA" id="ARBA00022490"/>
    </source>
</evidence>
<comment type="subcellular location">
    <subcellularLocation>
        <location evidence="1">Cell projection</location>
        <location evidence="1">Cilium</location>
        <location evidence="1">Flagellum</location>
    </subcellularLocation>
    <subcellularLocation>
        <location evidence="2">Cytoplasm</location>
        <location evidence="2">Cytoskeleton</location>
        <location evidence="2">Cilium axoneme</location>
    </subcellularLocation>
</comment>
<dbReference type="PANTHER" id="PTHR35249:SF2">
    <property type="entry name" value="DYNEIN REGULATORY COMPLEX SUBUNIT 7"/>
    <property type="match status" value="1"/>
</dbReference>
<evidence type="ECO:0000256" key="6">
    <source>
        <dbReference type="ARBA" id="ARBA00023054"/>
    </source>
</evidence>
<organism evidence="12 13">
    <name type="scientific">Hippocampus comes</name>
    <name type="common">Tiger tail seahorse</name>
    <dbReference type="NCBI Taxonomy" id="109280"/>
    <lineage>
        <taxon>Eukaryota</taxon>
        <taxon>Metazoa</taxon>
        <taxon>Chordata</taxon>
        <taxon>Craniata</taxon>
        <taxon>Vertebrata</taxon>
        <taxon>Euteleostomi</taxon>
        <taxon>Actinopterygii</taxon>
        <taxon>Neopterygii</taxon>
        <taxon>Teleostei</taxon>
        <taxon>Neoteleostei</taxon>
        <taxon>Acanthomorphata</taxon>
        <taxon>Syngnathiaria</taxon>
        <taxon>Syngnathiformes</taxon>
        <taxon>Syngnathoidei</taxon>
        <taxon>Syngnathidae</taxon>
        <taxon>Hippocampus</taxon>
    </lineage>
</organism>
<proteinExistence type="inferred from homology"/>
<dbReference type="InterPro" id="IPR056292">
    <property type="entry name" value="DRC7_C"/>
</dbReference>
<dbReference type="GO" id="GO:0031514">
    <property type="term" value="C:motile cilium"/>
    <property type="evidence" value="ECO:0007669"/>
    <property type="project" value="UniProtKB-SubCell"/>
</dbReference>
<protein>
    <submittedName>
        <fullName evidence="12">Dynein regulatory complex subunit 7</fullName>
    </submittedName>
</protein>
<evidence type="ECO:0000259" key="10">
    <source>
        <dbReference type="Pfam" id="PF24667"/>
    </source>
</evidence>
<dbReference type="InterPro" id="IPR038765">
    <property type="entry name" value="Papain-like_cys_pep_sf"/>
</dbReference>
<keyword evidence="6" id="KW-0175">Coiled coil</keyword>
<comment type="similarity">
    <text evidence="3">Belongs to the DRC7 family.</text>
</comment>
<keyword evidence="8" id="KW-0206">Cytoskeleton</keyword>
<name>A0A3Q2YMH1_HIPCM</name>
<dbReference type="GeneTree" id="ENSGT00940000166641"/>
<keyword evidence="9" id="KW-0966">Cell projection</keyword>
<evidence type="ECO:0000256" key="5">
    <source>
        <dbReference type="ARBA" id="ARBA00022846"/>
    </source>
</evidence>